<comment type="caution">
    <text evidence="2">The sequence shown here is derived from an EMBL/GenBank/DDBJ whole genome shotgun (WGS) entry which is preliminary data.</text>
</comment>
<feature type="transmembrane region" description="Helical" evidence="1">
    <location>
        <begin position="50"/>
        <end position="70"/>
    </location>
</feature>
<proteinExistence type="predicted"/>
<keyword evidence="1" id="KW-0472">Membrane</keyword>
<keyword evidence="3" id="KW-1185">Reference proteome</keyword>
<evidence type="ECO:0000313" key="3">
    <source>
        <dbReference type="Proteomes" id="UP000294558"/>
    </source>
</evidence>
<dbReference type="RefSeq" id="WP_133868488.1">
    <property type="nucleotide sequence ID" value="NZ_SOAU01000001.1"/>
</dbReference>
<accession>A0A4R7HY02</accession>
<sequence>MTLDLDERLRQYYSCLADEVDGRPERLDEVLALSAAPTSERSVASTGRRWSALLVAAVAIIVVAGVAAIATRGDDDAPTFVDAVLMTRMLSAVETLEDDEWVLLGDIPDGLAYMYASWDDSTSTRTDRTVRYGNERVSGTFERLSVTVSAGAAASGETIVVGGRTWSVDDPITGGWTAVRRLGDQAIVVRDSGAFGVDARRLLAELLVVTSSKLPEAPLGDDLVLVARSSSGAHLSAQQSGDYWSTALDGSPMCCAPIDTDVQGITLEQVNSVVADGSPMSTTVLSGTVSAAAATVGVEFDDGTVAEAAATDLSGRFDRRFWVVDVVAPVSAVPIEVTSYDEAGRRLATITPEP</sequence>
<gene>
    <name evidence="2" type="ORF">BDK89_1669</name>
</gene>
<organism evidence="2 3">
    <name type="scientific">Ilumatobacter fluminis</name>
    <dbReference type="NCBI Taxonomy" id="467091"/>
    <lineage>
        <taxon>Bacteria</taxon>
        <taxon>Bacillati</taxon>
        <taxon>Actinomycetota</taxon>
        <taxon>Acidimicrobiia</taxon>
        <taxon>Acidimicrobiales</taxon>
        <taxon>Ilumatobacteraceae</taxon>
        <taxon>Ilumatobacter</taxon>
    </lineage>
</organism>
<evidence type="ECO:0000256" key="1">
    <source>
        <dbReference type="SAM" id="Phobius"/>
    </source>
</evidence>
<dbReference type="AlphaFoldDB" id="A0A4R7HY02"/>
<dbReference type="EMBL" id="SOAU01000001">
    <property type="protein sequence ID" value="TDT16087.1"/>
    <property type="molecule type" value="Genomic_DNA"/>
</dbReference>
<keyword evidence="1" id="KW-0812">Transmembrane</keyword>
<dbReference type="OrthoDB" id="3450553at2"/>
<keyword evidence="1" id="KW-1133">Transmembrane helix</keyword>
<dbReference type="Proteomes" id="UP000294558">
    <property type="component" value="Unassembled WGS sequence"/>
</dbReference>
<evidence type="ECO:0000313" key="2">
    <source>
        <dbReference type="EMBL" id="TDT16087.1"/>
    </source>
</evidence>
<reference evidence="2 3" key="1">
    <citation type="submission" date="2019-03" db="EMBL/GenBank/DDBJ databases">
        <title>Sequencing the genomes of 1000 actinobacteria strains.</title>
        <authorList>
            <person name="Klenk H.-P."/>
        </authorList>
    </citation>
    <scope>NUCLEOTIDE SEQUENCE [LARGE SCALE GENOMIC DNA]</scope>
    <source>
        <strain evidence="2 3">DSM 18936</strain>
    </source>
</reference>
<protein>
    <submittedName>
        <fullName evidence="2">Uncharacterized protein</fullName>
    </submittedName>
</protein>
<name>A0A4R7HY02_9ACTN</name>